<protein>
    <submittedName>
        <fullName evidence="7">Carboxy-terminal processing protease CtpB</fullName>
        <ecNumber evidence="7">3.4.21.102</ecNumber>
    </submittedName>
</protein>
<dbReference type="GO" id="GO:0007165">
    <property type="term" value="P:signal transduction"/>
    <property type="evidence" value="ECO:0007669"/>
    <property type="project" value="TreeGrafter"/>
</dbReference>
<name>A0A5C6CLJ9_9BACT</name>
<dbReference type="SUPFAM" id="SSF52096">
    <property type="entry name" value="ClpP/crotonase"/>
    <property type="match status" value="1"/>
</dbReference>
<comment type="similarity">
    <text evidence="1 5">Belongs to the peptidase S41A family.</text>
</comment>
<dbReference type="EC" id="3.4.21.102" evidence="7"/>
<keyword evidence="8" id="KW-1185">Reference proteome</keyword>
<keyword evidence="4 5" id="KW-0720">Serine protease</keyword>
<dbReference type="Pfam" id="PF03572">
    <property type="entry name" value="Peptidase_S41"/>
    <property type="match status" value="1"/>
</dbReference>
<dbReference type="CDD" id="cd06782">
    <property type="entry name" value="cpPDZ_CPP-like"/>
    <property type="match status" value="1"/>
</dbReference>
<organism evidence="7 8">
    <name type="scientific">Bythopirellula polymerisocia</name>
    <dbReference type="NCBI Taxonomy" id="2528003"/>
    <lineage>
        <taxon>Bacteria</taxon>
        <taxon>Pseudomonadati</taxon>
        <taxon>Planctomycetota</taxon>
        <taxon>Planctomycetia</taxon>
        <taxon>Pirellulales</taxon>
        <taxon>Lacipirellulaceae</taxon>
        <taxon>Bythopirellula</taxon>
    </lineage>
</organism>
<dbReference type="Gene3D" id="2.30.42.10">
    <property type="match status" value="1"/>
</dbReference>
<sequence length="444" mass="49646">MSLRNLLYFVAITLLSYVCYVRAEQNPYARYVAASYSVIDRWSLVSPPDQELFDGAMNGMIEVLNKRGDEHSMFVDQLERDNFQEDLIQEFGGIGVRILQLGDPPQLTVIGPPEPGSPAFSADIRAGDRIVAIDGQPTDEMKMRDVLRLVRGAIGSPVTLSVIHPGEKDPTDVKIVRAVITVESVFGDLRDEQNKWQFLVPGDNRIGYVRIAKFGDKTLDEFTDVLAELNSAGIKALILDVRDNYGGTLDAAVGISDLFLRAGQPIVTTRDRDGEIRDRFVSTGRGGYHDLPLAVLINHNSASASEILAACLQDYNRAVIIGERSYGKGTVQRIMQIESGRSLLKLTSATYWRPSGQNIHRMADAKESDSWGVKPDAEFEVLMDEDQYLTWRKYRYRRDLLGEHQDGPLAIQFDEQDGKIPEQFTDEALDLAVGYLESQLNKKQ</sequence>
<dbReference type="PANTHER" id="PTHR32060:SF30">
    <property type="entry name" value="CARBOXY-TERMINAL PROCESSING PROTEASE CTPA"/>
    <property type="match status" value="1"/>
</dbReference>
<keyword evidence="3 5" id="KW-0378">Hydrolase</keyword>
<dbReference type="InterPro" id="IPR041489">
    <property type="entry name" value="PDZ_6"/>
</dbReference>
<dbReference type="PROSITE" id="PS50106">
    <property type="entry name" value="PDZ"/>
    <property type="match status" value="1"/>
</dbReference>
<dbReference type="InterPro" id="IPR029045">
    <property type="entry name" value="ClpP/crotonase-like_dom_sf"/>
</dbReference>
<dbReference type="GO" id="GO:0004252">
    <property type="term" value="F:serine-type endopeptidase activity"/>
    <property type="evidence" value="ECO:0007669"/>
    <property type="project" value="UniProtKB-EC"/>
</dbReference>
<dbReference type="RefSeq" id="WP_146451098.1">
    <property type="nucleotide sequence ID" value="NZ_SJPS01000004.1"/>
</dbReference>
<dbReference type="NCBIfam" id="TIGR00225">
    <property type="entry name" value="prc"/>
    <property type="match status" value="1"/>
</dbReference>
<feature type="domain" description="PDZ" evidence="6">
    <location>
        <begin position="92"/>
        <end position="153"/>
    </location>
</feature>
<dbReference type="CDD" id="cd07560">
    <property type="entry name" value="Peptidase_S41_CPP"/>
    <property type="match status" value="1"/>
</dbReference>
<gene>
    <name evidence="7" type="primary">ctpB</name>
    <name evidence="7" type="ORF">Pla144_26950</name>
</gene>
<dbReference type="InterPro" id="IPR036034">
    <property type="entry name" value="PDZ_sf"/>
</dbReference>
<dbReference type="SMART" id="SM00245">
    <property type="entry name" value="TSPc"/>
    <property type="match status" value="1"/>
</dbReference>
<dbReference type="InterPro" id="IPR001478">
    <property type="entry name" value="PDZ"/>
</dbReference>
<dbReference type="InterPro" id="IPR004447">
    <property type="entry name" value="Peptidase_S41A"/>
</dbReference>
<evidence type="ECO:0000256" key="5">
    <source>
        <dbReference type="RuleBase" id="RU004404"/>
    </source>
</evidence>
<dbReference type="Proteomes" id="UP000318437">
    <property type="component" value="Unassembled WGS sequence"/>
</dbReference>
<dbReference type="OrthoDB" id="9812068at2"/>
<evidence type="ECO:0000259" key="6">
    <source>
        <dbReference type="PROSITE" id="PS50106"/>
    </source>
</evidence>
<accession>A0A5C6CLJ9</accession>
<dbReference type="Gene3D" id="3.90.226.10">
    <property type="entry name" value="2-enoyl-CoA Hydratase, Chain A, domain 1"/>
    <property type="match status" value="1"/>
</dbReference>
<dbReference type="Pfam" id="PF17820">
    <property type="entry name" value="PDZ_6"/>
    <property type="match status" value="1"/>
</dbReference>
<dbReference type="GO" id="GO:0030288">
    <property type="term" value="C:outer membrane-bounded periplasmic space"/>
    <property type="evidence" value="ECO:0007669"/>
    <property type="project" value="TreeGrafter"/>
</dbReference>
<evidence type="ECO:0000313" key="7">
    <source>
        <dbReference type="EMBL" id="TWU25490.1"/>
    </source>
</evidence>
<evidence type="ECO:0000256" key="2">
    <source>
        <dbReference type="ARBA" id="ARBA00022670"/>
    </source>
</evidence>
<evidence type="ECO:0000256" key="4">
    <source>
        <dbReference type="ARBA" id="ARBA00022825"/>
    </source>
</evidence>
<comment type="caution">
    <text evidence="7">The sequence shown here is derived from an EMBL/GenBank/DDBJ whole genome shotgun (WGS) entry which is preliminary data.</text>
</comment>
<dbReference type="EMBL" id="SJPS01000004">
    <property type="protein sequence ID" value="TWU25490.1"/>
    <property type="molecule type" value="Genomic_DNA"/>
</dbReference>
<reference evidence="7 8" key="1">
    <citation type="submission" date="2019-02" db="EMBL/GenBank/DDBJ databases">
        <title>Deep-cultivation of Planctomycetes and their phenomic and genomic characterization uncovers novel biology.</title>
        <authorList>
            <person name="Wiegand S."/>
            <person name="Jogler M."/>
            <person name="Boedeker C."/>
            <person name="Pinto D."/>
            <person name="Vollmers J."/>
            <person name="Rivas-Marin E."/>
            <person name="Kohn T."/>
            <person name="Peeters S.H."/>
            <person name="Heuer A."/>
            <person name="Rast P."/>
            <person name="Oberbeckmann S."/>
            <person name="Bunk B."/>
            <person name="Jeske O."/>
            <person name="Meyerdierks A."/>
            <person name="Storesund J.E."/>
            <person name="Kallscheuer N."/>
            <person name="Luecker S."/>
            <person name="Lage O.M."/>
            <person name="Pohl T."/>
            <person name="Merkel B.J."/>
            <person name="Hornburger P."/>
            <person name="Mueller R.-W."/>
            <person name="Bruemmer F."/>
            <person name="Labrenz M."/>
            <person name="Spormann A.M."/>
            <person name="Op Den Camp H."/>
            <person name="Overmann J."/>
            <person name="Amann R."/>
            <person name="Jetten M.S.M."/>
            <person name="Mascher T."/>
            <person name="Medema M.H."/>
            <person name="Devos D.P."/>
            <person name="Kaster A.-K."/>
            <person name="Ovreas L."/>
            <person name="Rohde M."/>
            <person name="Galperin M.Y."/>
            <person name="Jogler C."/>
        </authorList>
    </citation>
    <scope>NUCLEOTIDE SEQUENCE [LARGE SCALE GENOMIC DNA]</scope>
    <source>
        <strain evidence="7 8">Pla144</strain>
    </source>
</reference>
<dbReference type="AlphaFoldDB" id="A0A5C6CLJ9"/>
<evidence type="ECO:0000313" key="8">
    <source>
        <dbReference type="Proteomes" id="UP000318437"/>
    </source>
</evidence>
<dbReference type="Gene3D" id="3.30.750.44">
    <property type="match status" value="1"/>
</dbReference>
<dbReference type="SMART" id="SM00228">
    <property type="entry name" value="PDZ"/>
    <property type="match status" value="1"/>
</dbReference>
<evidence type="ECO:0000256" key="3">
    <source>
        <dbReference type="ARBA" id="ARBA00022801"/>
    </source>
</evidence>
<keyword evidence="2 5" id="KW-0645">Protease</keyword>
<dbReference type="InterPro" id="IPR005151">
    <property type="entry name" value="Tail-specific_protease"/>
</dbReference>
<dbReference type="GO" id="GO:0006508">
    <property type="term" value="P:proteolysis"/>
    <property type="evidence" value="ECO:0007669"/>
    <property type="project" value="UniProtKB-KW"/>
</dbReference>
<evidence type="ECO:0000256" key="1">
    <source>
        <dbReference type="ARBA" id="ARBA00009179"/>
    </source>
</evidence>
<dbReference type="PANTHER" id="PTHR32060">
    <property type="entry name" value="TAIL-SPECIFIC PROTEASE"/>
    <property type="match status" value="1"/>
</dbReference>
<proteinExistence type="inferred from homology"/>
<dbReference type="SUPFAM" id="SSF50156">
    <property type="entry name" value="PDZ domain-like"/>
    <property type="match status" value="1"/>
</dbReference>